<gene>
    <name evidence="2" type="ORF">STCU_03552</name>
    <name evidence="1" type="ORF">STCU_03566</name>
</gene>
<evidence type="ECO:0000313" key="2">
    <source>
        <dbReference type="EMBL" id="EPY31242.1"/>
    </source>
</evidence>
<organism evidence="2 3">
    <name type="scientific">Strigomonas culicis</name>
    <dbReference type="NCBI Taxonomy" id="28005"/>
    <lineage>
        <taxon>Eukaryota</taxon>
        <taxon>Discoba</taxon>
        <taxon>Euglenozoa</taxon>
        <taxon>Kinetoplastea</taxon>
        <taxon>Metakinetoplastina</taxon>
        <taxon>Trypanosomatida</taxon>
        <taxon>Trypanosomatidae</taxon>
        <taxon>Strigomonadinae</taxon>
        <taxon>Strigomonas</taxon>
    </lineage>
</organism>
<evidence type="ECO:0000313" key="1">
    <source>
        <dbReference type="EMBL" id="EPY31214.1"/>
    </source>
</evidence>
<protein>
    <submittedName>
        <fullName evidence="2">Uncharacterized protein</fullName>
    </submittedName>
</protein>
<accession>S9UK89</accession>
<keyword evidence="3" id="KW-1185">Reference proteome</keyword>
<reference evidence="2" key="2">
    <citation type="submission" date="2013-03" db="EMBL/GenBank/DDBJ databases">
        <authorList>
            <person name="Motta M.C.M."/>
            <person name="Martins A.C.A."/>
            <person name="Preta C.M.C.C."/>
            <person name="Silva R."/>
            <person name="de Souza S.S."/>
            <person name="Klein C.C."/>
            <person name="de Almeida L.G.P."/>
            <person name="Cunha O.L."/>
            <person name="Colabardini A.C."/>
            <person name="Lima B.A."/>
            <person name="Machado C.R."/>
            <person name="Soares C.M.A."/>
            <person name="de Menezes C.B.A."/>
            <person name="Bartolomeu D.C."/>
            <person name="Grisard E.C."/>
            <person name="Fantinatti-Garboggini F."/>
            <person name="Rodrigues-Luiz G.F."/>
            <person name="Wagner G."/>
            <person name="Goldman G.H."/>
            <person name="Fietto J.L.R."/>
            <person name="Ciapina L.P."/>
            <person name="Brocchi M."/>
            <person name="Elias M.C."/>
            <person name="Goldman M.H.S."/>
            <person name="Sagot M.-F."/>
            <person name="Pereira M."/>
            <person name="Stoco P.H."/>
            <person name="Teixeira S.M.R."/>
            <person name="de Mendonca-Neto R.P."/>
            <person name="Maciel T.E.F."/>
            <person name="Mendes T.A.O."/>
            <person name="Urmenyi T.P."/>
            <person name="Teixeira M.M.G."/>
            <person name="de Camargo E.F.P."/>
            <person name="de Sousa W."/>
            <person name="Schenkman S."/>
            <person name="de Vasconcelos A.T.R."/>
        </authorList>
    </citation>
    <scope>NUCLEOTIDE SEQUENCE</scope>
</reference>
<sequence>MSNRFYQKFYLQCGQCRAVQRSAQGYRPLANPILFNSDDQCRNYHQEQRRAASYSGMRVTCRCDKCTRVHSNWRVLDGQQFLDHKLSLTPEERSKQLWS</sequence>
<reference evidence="2 3" key="1">
    <citation type="journal article" date="2013" name="PLoS ONE">
        <title>Predicting the Proteins of Angomonas deanei, Strigomonas culicis and Their Respective Endosymbionts Reveals New Aspects of the Trypanosomatidae Family.</title>
        <authorList>
            <person name="Motta M.C."/>
            <person name="Martins A.C."/>
            <person name="de Souza S.S."/>
            <person name="Catta-Preta C.M."/>
            <person name="Silva R."/>
            <person name="Klein C.C."/>
            <person name="de Almeida L.G."/>
            <person name="de Lima Cunha O."/>
            <person name="Ciapina L.P."/>
            <person name="Brocchi M."/>
            <person name="Colabardini A.C."/>
            <person name="de Araujo Lima B."/>
            <person name="Machado C.R."/>
            <person name="de Almeida Soares C.M."/>
            <person name="Probst C.M."/>
            <person name="de Menezes C.B."/>
            <person name="Thompson C.E."/>
            <person name="Bartholomeu D.C."/>
            <person name="Gradia D.F."/>
            <person name="Pavoni D.P."/>
            <person name="Grisard E.C."/>
            <person name="Fantinatti-Garboggini F."/>
            <person name="Marchini F.K."/>
            <person name="Rodrigues-Luiz G.F."/>
            <person name="Wagner G."/>
            <person name="Goldman G.H."/>
            <person name="Fietto J.L."/>
            <person name="Elias M.C."/>
            <person name="Goldman M.H."/>
            <person name="Sagot M.F."/>
            <person name="Pereira M."/>
            <person name="Stoco P.H."/>
            <person name="de Mendonca-Neto R.P."/>
            <person name="Teixeira S.M."/>
            <person name="Maciel T.E."/>
            <person name="de Oliveira Mendes T.A."/>
            <person name="Urmenyi T.P."/>
            <person name="de Souza W."/>
            <person name="Schenkman S."/>
            <person name="de Vasconcelos A.T."/>
        </authorList>
    </citation>
    <scope>NUCLEOTIDE SEQUENCE [LARGE SCALE GENOMIC DNA]</scope>
</reference>
<dbReference type="OrthoDB" id="238267at2759"/>
<comment type="caution">
    <text evidence="2">The sequence shown here is derived from an EMBL/GenBank/DDBJ whole genome shotgun (WGS) entry which is preliminary data.</text>
</comment>
<dbReference type="EMBL" id="ATMH01003566">
    <property type="protein sequence ID" value="EPY31214.1"/>
    <property type="molecule type" value="Genomic_DNA"/>
</dbReference>
<name>S9UK89_9TRYP</name>
<dbReference type="AlphaFoldDB" id="S9UK89"/>
<dbReference type="EMBL" id="ATMH01003552">
    <property type="protein sequence ID" value="EPY31242.1"/>
    <property type="molecule type" value="Genomic_DNA"/>
</dbReference>
<proteinExistence type="predicted"/>
<evidence type="ECO:0000313" key="3">
    <source>
        <dbReference type="Proteomes" id="UP000015354"/>
    </source>
</evidence>
<dbReference type="Proteomes" id="UP000015354">
    <property type="component" value="Unassembled WGS sequence"/>
</dbReference>